<accession>A0A8J5MUN2</accession>
<keyword evidence="5" id="KW-0175">Coiled coil</keyword>
<evidence type="ECO:0000313" key="9">
    <source>
        <dbReference type="Proteomes" id="UP000747542"/>
    </source>
</evidence>
<evidence type="ECO:0000259" key="7">
    <source>
        <dbReference type="PROSITE" id="PS50089"/>
    </source>
</evidence>
<sequence length="511" mass="57442">MNDENPLECTLCYEEYNETGRRPRCLPCGHTFCSSCVASSIFRSKVTCPNCRKEHFAVTEMQFPVSYGMEALIRKLRESSHDSPDSDPRHSDPEYVNKRLVNLKREQENSLSGLIAECVDGCSQLDKYLVHLVDWKTEHIELIAKLRNLMEKSEEEIKLLEKEYHRAMEAREDLEKLQQKLKTQEMCVVLADTRTEVITALETCSKWKAAAGPRPSRRLDLFPDLNTVFTSAKVRTSTRAGVQVMVKEASSGPVPLLVRNTSATIQDKIDHITANIRDNKDDDVLTTESLRIMNTRVKDLLKGGRVFTVQLVEGRQRYGQLGLERDNIMVGALQDSAPPPPNAHTLVYSDVCEWVDSSSTMAYLELSWGGTIRGRVLIRVDSDTRLGQQFVLLCTGELGPTYKSTRFIEVINECVYGGDYEYNDGTGGAALQTTVTKSEEYQRPGSGAVVGRWKDDARRAQFGITIREWSANMYEVVIGRVESGLALVAAAVRFHTLQEVVIEDCGIVLEL</sequence>
<feature type="domain" description="PPIase cyclophilin-type" evidence="6">
    <location>
        <begin position="363"/>
        <end position="507"/>
    </location>
</feature>
<keyword evidence="3" id="KW-0862">Zinc</keyword>
<reference evidence="8" key="1">
    <citation type="journal article" date="2021" name="Sci. Adv.">
        <title>The American lobster genome reveals insights on longevity, neural, and immune adaptations.</title>
        <authorList>
            <person name="Polinski J.M."/>
            <person name="Zimin A.V."/>
            <person name="Clark K.F."/>
            <person name="Kohn A.B."/>
            <person name="Sadowski N."/>
            <person name="Timp W."/>
            <person name="Ptitsyn A."/>
            <person name="Khanna P."/>
            <person name="Romanova D.Y."/>
            <person name="Williams P."/>
            <person name="Greenwood S.J."/>
            <person name="Moroz L.L."/>
            <person name="Walt D.R."/>
            <person name="Bodnar A.G."/>
        </authorList>
    </citation>
    <scope>NUCLEOTIDE SEQUENCE</scope>
    <source>
        <strain evidence="8">GMGI-L3</strain>
    </source>
</reference>
<name>A0A8J5MUN2_HOMAM</name>
<dbReference type="GO" id="GO:0003755">
    <property type="term" value="F:peptidyl-prolyl cis-trans isomerase activity"/>
    <property type="evidence" value="ECO:0007669"/>
    <property type="project" value="InterPro"/>
</dbReference>
<protein>
    <submittedName>
        <fullName evidence="8">Peptidyl-prolyl cis-trans isomerase CYP40-like</fullName>
    </submittedName>
</protein>
<dbReference type="InterPro" id="IPR001841">
    <property type="entry name" value="Znf_RING"/>
</dbReference>
<dbReference type="Proteomes" id="UP000747542">
    <property type="component" value="Unassembled WGS sequence"/>
</dbReference>
<dbReference type="GO" id="GO:0008270">
    <property type="term" value="F:zinc ion binding"/>
    <property type="evidence" value="ECO:0007669"/>
    <property type="project" value="UniProtKB-KW"/>
</dbReference>
<evidence type="ECO:0000313" key="8">
    <source>
        <dbReference type="EMBL" id="KAG7164693.1"/>
    </source>
</evidence>
<keyword evidence="9" id="KW-1185">Reference proteome</keyword>
<organism evidence="8 9">
    <name type="scientific">Homarus americanus</name>
    <name type="common">American lobster</name>
    <dbReference type="NCBI Taxonomy" id="6706"/>
    <lineage>
        <taxon>Eukaryota</taxon>
        <taxon>Metazoa</taxon>
        <taxon>Ecdysozoa</taxon>
        <taxon>Arthropoda</taxon>
        <taxon>Crustacea</taxon>
        <taxon>Multicrustacea</taxon>
        <taxon>Malacostraca</taxon>
        <taxon>Eumalacostraca</taxon>
        <taxon>Eucarida</taxon>
        <taxon>Decapoda</taxon>
        <taxon>Pleocyemata</taxon>
        <taxon>Astacidea</taxon>
        <taxon>Nephropoidea</taxon>
        <taxon>Nephropidae</taxon>
        <taxon>Homarus</taxon>
    </lineage>
</organism>
<proteinExistence type="predicted"/>
<evidence type="ECO:0000256" key="3">
    <source>
        <dbReference type="ARBA" id="ARBA00022833"/>
    </source>
</evidence>
<keyword evidence="8" id="KW-0413">Isomerase</keyword>
<dbReference type="GO" id="GO:0061630">
    <property type="term" value="F:ubiquitin protein ligase activity"/>
    <property type="evidence" value="ECO:0007669"/>
    <property type="project" value="TreeGrafter"/>
</dbReference>
<dbReference type="PANTHER" id="PTHR22791:SF6">
    <property type="entry name" value="RING-TYPE DOMAIN-CONTAINING PROTEIN"/>
    <property type="match status" value="1"/>
</dbReference>
<keyword evidence="1" id="KW-0479">Metal-binding</keyword>
<dbReference type="InterPro" id="IPR017907">
    <property type="entry name" value="Znf_RING_CS"/>
</dbReference>
<dbReference type="PROSITE" id="PS00518">
    <property type="entry name" value="ZF_RING_1"/>
    <property type="match status" value="1"/>
</dbReference>
<dbReference type="SMART" id="SM00184">
    <property type="entry name" value="RING"/>
    <property type="match status" value="1"/>
</dbReference>
<comment type="caution">
    <text evidence="8">The sequence shown here is derived from an EMBL/GenBank/DDBJ whole genome shotgun (WGS) entry which is preliminary data.</text>
</comment>
<evidence type="ECO:0000256" key="1">
    <source>
        <dbReference type="ARBA" id="ARBA00022723"/>
    </source>
</evidence>
<evidence type="ECO:0000259" key="6">
    <source>
        <dbReference type="PROSITE" id="PS50072"/>
    </source>
</evidence>
<dbReference type="GO" id="GO:0016567">
    <property type="term" value="P:protein ubiquitination"/>
    <property type="evidence" value="ECO:0007669"/>
    <property type="project" value="TreeGrafter"/>
</dbReference>
<dbReference type="PROSITE" id="PS50089">
    <property type="entry name" value="ZF_RING_2"/>
    <property type="match status" value="1"/>
</dbReference>
<dbReference type="Pfam" id="PF13639">
    <property type="entry name" value="zf-RING_2"/>
    <property type="match status" value="1"/>
</dbReference>
<evidence type="ECO:0000256" key="5">
    <source>
        <dbReference type="SAM" id="Coils"/>
    </source>
</evidence>
<dbReference type="PANTHER" id="PTHR22791">
    <property type="entry name" value="RING-TYPE DOMAIN-CONTAINING PROTEIN"/>
    <property type="match status" value="1"/>
</dbReference>
<keyword evidence="2 4" id="KW-0863">Zinc-finger</keyword>
<evidence type="ECO:0000256" key="4">
    <source>
        <dbReference type="PROSITE-ProRule" id="PRU00175"/>
    </source>
</evidence>
<feature type="domain" description="RING-type" evidence="7">
    <location>
        <begin position="9"/>
        <end position="52"/>
    </location>
</feature>
<dbReference type="InterPro" id="IPR051435">
    <property type="entry name" value="RING_finger_E3_ubiq-ligases"/>
</dbReference>
<feature type="coiled-coil region" evidence="5">
    <location>
        <begin position="136"/>
        <end position="187"/>
    </location>
</feature>
<evidence type="ECO:0000256" key="2">
    <source>
        <dbReference type="ARBA" id="ARBA00022771"/>
    </source>
</evidence>
<dbReference type="OrthoDB" id="6405737at2759"/>
<gene>
    <name evidence="8" type="primary">CYP40-L</name>
    <name evidence="8" type="ORF">Hamer_G005090</name>
</gene>
<dbReference type="EMBL" id="JAHLQT010024959">
    <property type="protein sequence ID" value="KAG7164693.1"/>
    <property type="molecule type" value="Genomic_DNA"/>
</dbReference>
<dbReference type="InterPro" id="IPR002130">
    <property type="entry name" value="Cyclophilin-type_PPIase_dom"/>
</dbReference>
<dbReference type="PROSITE" id="PS50072">
    <property type="entry name" value="CSA_PPIASE_2"/>
    <property type="match status" value="1"/>
</dbReference>
<dbReference type="AlphaFoldDB" id="A0A8J5MUN2"/>